<dbReference type="SUPFAM" id="SSF54909">
    <property type="entry name" value="Dimeric alpha+beta barrel"/>
    <property type="match status" value="1"/>
</dbReference>
<evidence type="ECO:0000313" key="1">
    <source>
        <dbReference type="EMBL" id="TYR32076.1"/>
    </source>
</evidence>
<organism evidence="1 2">
    <name type="scientific">Neoaquamicrobium microcysteis</name>
    <dbReference type="NCBI Taxonomy" id="2682781"/>
    <lineage>
        <taxon>Bacteria</taxon>
        <taxon>Pseudomonadati</taxon>
        <taxon>Pseudomonadota</taxon>
        <taxon>Alphaproteobacteria</taxon>
        <taxon>Hyphomicrobiales</taxon>
        <taxon>Phyllobacteriaceae</taxon>
        <taxon>Neoaquamicrobium</taxon>
    </lineage>
</organism>
<sequence length="108" mass="12240">MIVRQAFFEGAIHAGREAEFRAFVEQRLMPLWRLFPGAREVRVLFSVTRDEGAPPFVLSLAMTFDDEAALAAALEAPVRFESRALTAELMKMFDGHIHHHVFELQQAA</sequence>
<comment type="caution">
    <text evidence="1">The sequence shown here is derived from an EMBL/GenBank/DDBJ whole genome shotgun (WGS) entry which is preliminary data.</text>
</comment>
<name>A0A5D4GTN6_9HYPH</name>
<dbReference type="Proteomes" id="UP000323258">
    <property type="component" value="Unassembled WGS sequence"/>
</dbReference>
<dbReference type="InterPro" id="IPR011008">
    <property type="entry name" value="Dimeric_a/b-barrel"/>
</dbReference>
<protein>
    <recommendedName>
        <fullName evidence="3">Ethyl tert-butyl ether degradation EthD</fullName>
    </recommendedName>
</protein>
<dbReference type="EMBL" id="VSZS01000063">
    <property type="protein sequence ID" value="TYR32076.1"/>
    <property type="molecule type" value="Genomic_DNA"/>
</dbReference>
<keyword evidence="2" id="KW-1185">Reference proteome</keyword>
<evidence type="ECO:0000313" key="2">
    <source>
        <dbReference type="Proteomes" id="UP000323258"/>
    </source>
</evidence>
<accession>A0A5D4GTN6</accession>
<dbReference type="Gene3D" id="3.30.70.100">
    <property type="match status" value="1"/>
</dbReference>
<proteinExistence type="predicted"/>
<dbReference type="OrthoDB" id="7107863at2"/>
<reference evidence="1 2" key="2">
    <citation type="submission" date="2019-09" db="EMBL/GenBank/DDBJ databases">
        <title>Mesorhizobium sp. MaA-C15 isolated from Microcystis aeruginosa.</title>
        <authorList>
            <person name="Jeong S.E."/>
            <person name="Jin H.M."/>
            <person name="Jeon C.O."/>
        </authorList>
    </citation>
    <scope>NUCLEOTIDE SEQUENCE [LARGE SCALE GENOMIC DNA]</scope>
    <source>
        <strain evidence="1 2">MaA-C15</strain>
    </source>
</reference>
<dbReference type="AlphaFoldDB" id="A0A5D4GTN6"/>
<evidence type="ECO:0008006" key="3">
    <source>
        <dbReference type="Google" id="ProtNLM"/>
    </source>
</evidence>
<gene>
    <name evidence="1" type="ORF">FY036_13405</name>
</gene>
<reference evidence="1 2" key="1">
    <citation type="submission" date="2019-08" db="EMBL/GenBank/DDBJ databases">
        <authorList>
            <person name="Seo Y.L."/>
        </authorList>
    </citation>
    <scope>NUCLEOTIDE SEQUENCE [LARGE SCALE GENOMIC DNA]</scope>
    <source>
        <strain evidence="1 2">MaA-C15</strain>
    </source>
</reference>
<dbReference type="RefSeq" id="WP_148915234.1">
    <property type="nucleotide sequence ID" value="NZ_VSZS01000063.1"/>
</dbReference>